<evidence type="ECO:0000313" key="2">
    <source>
        <dbReference type="Proteomes" id="UP000016511"/>
    </source>
</evidence>
<dbReference type="PATRIC" id="fig|649747.3.peg.2612"/>
<evidence type="ECO:0000313" key="1">
    <source>
        <dbReference type="EMBL" id="ERI09029.1"/>
    </source>
</evidence>
<dbReference type="eggNOG" id="ENOG5033KF1">
    <property type="taxonomic scope" value="Bacteria"/>
</dbReference>
<dbReference type="GeneID" id="92839284"/>
<dbReference type="Proteomes" id="UP000016511">
    <property type="component" value="Unassembled WGS sequence"/>
</dbReference>
<dbReference type="STRING" id="649747.HMPREF0083_02886"/>
<organism evidence="1 2">
    <name type="scientific">Aneurinibacillus aneurinilyticus ATCC 12856</name>
    <dbReference type="NCBI Taxonomy" id="649747"/>
    <lineage>
        <taxon>Bacteria</taxon>
        <taxon>Bacillati</taxon>
        <taxon>Bacillota</taxon>
        <taxon>Bacilli</taxon>
        <taxon>Bacillales</taxon>
        <taxon>Paenibacillaceae</taxon>
        <taxon>Aneurinibacillus group</taxon>
        <taxon>Aneurinibacillus</taxon>
    </lineage>
</organism>
<sequence>MGTSAFILMKKEEYSSEKLLADSIVVAFRANVMLYFDNSKRFTEDGSFTYTTLTIRNKPSNGENKHDFILYIDSPDNPDIEFYYYEDLRIDPDESLCKVGCIENVSNAEELIFRFIYEYLKLNPDNYFWTADYDWVYSWEDMQKLKSLPYDPDWCYKNPKLI</sequence>
<comment type="caution">
    <text evidence="1">The sequence shown here is derived from an EMBL/GenBank/DDBJ whole genome shotgun (WGS) entry which is preliminary data.</text>
</comment>
<gene>
    <name evidence="1" type="ORF">HMPREF0083_02886</name>
</gene>
<dbReference type="EMBL" id="AWSJ01000170">
    <property type="protein sequence ID" value="ERI09029.1"/>
    <property type="molecule type" value="Genomic_DNA"/>
</dbReference>
<name>U1WKA4_ANEAE</name>
<dbReference type="AlphaFoldDB" id="U1WKA4"/>
<dbReference type="HOGENOM" id="CLU_1631952_0_0_9"/>
<reference evidence="1 2" key="1">
    <citation type="submission" date="2013-08" db="EMBL/GenBank/DDBJ databases">
        <authorList>
            <person name="Weinstock G."/>
            <person name="Sodergren E."/>
            <person name="Wylie T."/>
            <person name="Fulton L."/>
            <person name="Fulton R."/>
            <person name="Fronick C."/>
            <person name="O'Laughlin M."/>
            <person name="Godfrey J."/>
            <person name="Miner T."/>
            <person name="Herter B."/>
            <person name="Appelbaum E."/>
            <person name="Cordes M."/>
            <person name="Lek S."/>
            <person name="Wollam A."/>
            <person name="Pepin K.H."/>
            <person name="Palsikar V.B."/>
            <person name="Mitreva M."/>
            <person name="Wilson R.K."/>
        </authorList>
    </citation>
    <scope>NUCLEOTIDE SEQUENCE [LARGE SCALE GENOMIC DNA]</scope>
    <source>
        <strain evidence="1 2">ATCC 12856</strain>
    </source>
</reference>
<dbReference type="RefSeq" id="WP_021621659.1">
    <property type="nucleotide sequence ID" value="NZ_KE952783.1"/>
</dbReference>
<protein>
    <submittedName>
        <fullName evidence="1">Uncharacterized protein</fullName>
    </submittedName>
</protein>
<proteinExistence type="predicted"/>
<keyword evidence="2" id="KW-1185">Reference proteome</keyword>
<accession>U1WKA4</accession>